<dbReference type="AlphaFoldDB" id="A0A0R0D224"/>
<feature type="transmembrane region" description="Helical" evidence="1">
    <location>
        <begin position="27"/>
        <end position="47"/>
    </location>
</feature>
<reference evidence="2 3" key="1">
    <citation type="submission" date="2015-05" db="EMBL/GenBank/DDBJ databases">
        <title>Genome sequencing and analysis of members of genus Stenotrophomonas.</title>
        <authorList>
            <person name="Patil P.P."/>
            <person name="Midha S."/>
            <person name="Patil P.B."/>
        </authorList>
    </citation>
    <scope>NUCLEOTIDE SEQUENCE [LARGE SCALE GENOMIC DNA]</scope>
    <source>
        <strain evidence="2 3">DSM 18941</strain>
    </source>
</reference>
<feature type="transmembrane region" description="Helical" evidence="1">
    <location>
        <begin position="67"/>
        <end position="90"/>
    </location>
</feature>
<organism evidence="2 3">
    <name type="scientific">Stenotrophomonas terrae</name>
    <dbReference type="NCBI Taxonomy" id="405446"/>
    <lineage>
        <taxon>Bacteria</taxon>
        <taxon>Pseudomonadati</taxon>
        <taxon>Pseudomonadota</taxon>
        <taxon>Gammaproteobacteria</taxon>
        <taxon>Lysobacterales</taxon>
        <taxon>Lysobacteraceae</taxon>
        <taxon>Stenotrophomonas</taxon>
    </lineage>
</organism>
<evidence type="ECO:0008006" key="4">
    <source>
        <dbReference type="Google" id="ProtNLM"/>
    </source>
</evidence>
<name>A0A0R0D224_9GAMM</name>
<protein>
    <recommendedName>
        <fullName evidence="4">DUF2523 domain-containing protein</fullName>
    </recommendedName>
</protein>
<evidence type="ECO:0000256" key="1">
    <source>
        <dbReference type="SAM" id="Phobius"/>
    </source>
</evidence>
<dbReference type="Pfam" id="PF10734">
    <property type="entry name" value="DUF2523"/>
    <property type="match status" value="1"/>
</dbReference>
<proteinExistence type="predicted"/>
<keyword evidence="1" id="KW-1133">Transmembrane helix</keyword>
<dbReference type="EMBL" id="LDJJ01000004">
    <property type="protein sequence ID" value="KRG72494.1"/>
    <property type="molecule type" value="Genomic_DNA"/>
</dbReference>
<dbReference type="OrthoDB" id="6038791at2"/>
<comment type="caution">
    <text evidence="2">The sequence shown here is derived from an EMBL/GenBank/DDBJ whole genome shotgun (WGS) entry which is preliminary data.</text>
</comment>
<keyword evidence="1" id="KW-0812">Transmembrane</keyword>
<dbReference type="PATRIC" id="fig|405446.3.peg.2019"/>
<gene>
    <name evidence="2" type="ORF">ABB27_01025</name>
</gene>
<evidence type="ECO:0000313" key="3">
    <source>
        <dbReference type="Proteomes" id="UP000051863"/>
    </source>
</evidence>
<sequence>MSGMVWGWIVSGITHLLGKLKEAASGIVGKVLATFGLTTVTFNAVLPNLKSFVLTQVNGLDGPALQVLGYLQVGTVMSMILSALTVRLAWKVFIVPKSVADQLAGGGS</sequence>
<dbReference type="InterPro" id="IPR019670">
    <property type="entry name" value="DUF2523"/>
</dbReference>
<keyword evidence="3" id="KW-1185">Reference proteome</keyword>
<evidence type="ECO:0000313" key="2">
    <source>
        <dbReference type="EMBL" id="KRG72494.1"/>
    </source>
</evidence>
<dbReference type="Proteomes" id="UP000051863">
    <property type="component" value="Unassembled WGS sequence"/>
</dbReference>
<dbReference type="RefSeq" id="WP_057626363.1">
    <property type="nucleotide sequence ID" value="NZ_LDJJ01000004.1"/>
</dbReference>
<accession>A0A0R0D224</accession>
<keyword evidence="1" id="KW-0472">Membrane</keyword>